<protein>
    <submittedName>
        <fullName evidence="1">Uncharacterized protein</fullName>
    </submittedName>
</protein>
<proteinExistence type="predicted"/>
<evidence type="ECO:0000313" key="1">
    <source>
        <dbReference type="EMBL" id="GHP12439.1"/>
    </source>
</evidence>
<accession>A0A830I5X0</accession>
<reference evidence="1" key="1">
    <citation type="submission" date="2020-10" db="EMBL/GenBank/DDBJ databases">
        <title>Unveiling of a novel bifunctional photoreceptor, Dualchrome1, isolated from a cosmopolitan green alga.</title>
        <authorList>
            <person name="Suzuki S."/>
            <person name="Kawachi M."/>
        </authorList>
    </citation>
    <scope>NUCLEOTIDE SEQUENCE</scope>
    <source>
        <strain evidence="1">NIES 2893</strain>
    </source>
</reference>
<dbReference type="OrthoDB" id="408554at2759"/>
<organism evidence="1 2">
    <name type="scientific">Pycnococcus provasolii</name>
    <dbReference type="NCBI Taxonomy" id="41880"/>
    <lineage>
        <taxon>Eukaryota</taxon>
        <taxon>Viridiplantae</taxon>
        <taxon>Chlorophyta</taxon>
        <taxon>Pseudoscourfieldiophyceae</taxon>
        <taxon>Pseudoscourfieldiales</taxon>
        <taxon>Pycnococcaceae</taxon>
        <taxon>Pycnococcus</taxon>
    </lineage>
</organism>
<evidence type="ECO:0000313" key="2">
    <source>
        <dbReference type="Proteomes" id="UP000660262"/>
    </source>
</evidence>
<name>A0A830I5X0_9CHLO</name>
<comment type="caution">
    <text evidence="1">The sequence shown here is derived from an EMBL/GenBank/DDBJ whole genome shotgun (WGS) entry which is preliminary data.</text>
</comment>
<dbReference type="Proteomes" id="UP000660262">
    <property type="component" value="Unassembled WGS sequence"/>
</dbReference>
<dbReference type="AlphaFoldDB" id="A0A830I5X0"/>
<dbReference type="EMBL" id="BNJQ01000042">
    <property type="protein sequence ID" value="GHP12439.1"/>
    <property type="molecule type" value="Genomic_DNA"/>
</dbReference>
<gene>
    <name evidence="1" type="ORF">PPROV_001116700</name>
</gene>
<sequence length="194" mass="21917">MMEGVHDFEHPHGVFDVHLRSNGRFFAPKFQCKAEWHATEAGELEINFGKFGEYKLTITDPATRSFSGAMVGKPESWRKMKLKRPFSTAEKMLMDSEWELEHPGGKFKIEFRADGYNHFVCADFPAHSHWSLSNDETATPLLYINWGKYGEYELVIAEDGQTMSGSAKGQPGNWRKAVRLGSVGNAAAVHEHSH</sequence>
<keyword evidence="2" id="KW-1185">Reference proteome</keyword>